<name>A0ACA9P680_9GLOM</name>
<dbReference type="EMBL" id="CAJVPU010023462">
    <property type="protein sequence ID" value="CAG8688483.1"/>
    <property type="molecule type" value="Genomic_DNA"/>
</dbReference>
<dbReference type="Proteomes" id="UP000789702">
    <property type="component" value="Unassembled WGS sequence"/>
</dbReference>
<keyword evidence="2" id="KW-1185">Reference proteome</keyword>
<sequence>KNINILKCFQPKCDFKCEIDKKILQNNFSSNLNNKLIIKEYANVLIEHYSRNHNNKYQKFKEHVIIRNANYYLYDRLYFDNRNNLQLAYNGIKKSGRRPAPLSHDEKRARNVIAQRRHRDRIQKYMNSLEEEYYQDANNEFVEYNNEMMKQIEELKKQINKRDEELDRFKIENEELRKRIVTNNEMVIENIELTSIDESIGLTSIDESIELTNETINEDWKIFPCDFKPVFYGESIEENKDLLNTSLDISNPYNLDNQINFEEFTKAMRMMNRINNDLFQL</sequence>
<gene>
    <name evidence="1" type="ORF">DHETER_LOCUS11129</name>
</gene>
<evidence type="ECO:0000313" key="2">
    <source>
        <dbReference type="Proteomes" id="UP000789702"/>
    </source>
</evidence>
<protein>
    <submittedName>
        <fullName evidence="1">15017_t:CDS:1</fullName>
    </submittedName>
</protein>
<reference evidence="1" key="1">
    <citation type="submission" date="2021-06" db="EMBL/GenBank/DDBJ databases">
        <authorList>
            <person name="Kallberg Y."/>
            <person name="Tangrot J."/>
            <person name="Rosling A."/>
        </authorList>
    </citation>
    <scope>NUCLEOTIDE SEQUENCE</scope>
    <source>
        <strain evidence="1">IL203A</strain>
    </source>
</reference>
<comment type="caution">
    <text evidence="1">The sequence shown here is derived from an EMBL/GenBank/DDBJ whole genome shotgun (WGS) entry which is preliminary data.</text>
</comment>
<evidence type="ECO:0000313" key="1">
    <source>
        <dbReference type="EMBL" id="CAG8688483.1"/>
    </source>
</evidence>
<organism evidence="1 2">
    <name type="scientific">Dentiscutata heterogama</name>
    <dbReference type="NCBI Taxonomy" id="1316150"/>
    <lineage>
        <taxon>Eukaryota</taxon>
        <taxon>Fungi</taxon>
        <taxon>Fungi incertae sedis</taxon>
        <taxon>Mucoromycota</taxon>
        <taxon>Glomeromycotina</taxon>
        <taxon>Glomeromycetes</taxon>
        <taxon>Diversisporales</taxon>
        <taxon>Gigasporaceae</taxon>
        <taxon>Dentiscutata</taxon>
    </lineage>
</organism>
<feature type="non-terminal residue" evidence="1">
    <location>
        <position position="1"/>
    </location>
</feature>
<proteinExistence type="predicted"/>
<accession>A0ACA9P680</accession>